<sequence>MRHSVVQVPPFSYFLPFKRLGILQS</sequence>
<reference evidence="1" key="2">
    <citation type="journal article" date="2015" name="Fish Shellfish Immunol.">
        <title>Early steps in the European eel (Anguilla anguilla)-Vibrio vulnificus interaction in the gills: Role of the RtxA13 toxin.</title>
        <authorList>
            <person name="Callol A."/>
            <person name="Pajuelo D."/>
            <person name="Ebbesson L."/>
            <person name="Teles M."/>
            <person name="MacKenzie S."/>
            <person name="Amaro C."/>
        </authorList>
    </citation>
    <scope>NUCLEOTIDE SEQUENCE</scope>
</reference>
<dbReference type="EMBL" id="GBXM01108278">
    <property type="protein sequence ID" value="JAH00299.1"/>
    <property type="molecule type" value="Transcribed_RNA"/>
</dbReference>
<protein>
    <submittedName>
        <fullName evidence="1">Uncharacterized protein</fullName>
    </submittedName>
</protein>
<name>A0A0E9P714_ANGAN</name>
<evidence type="ECO:0000313" key="1">
    <source>
        <dbReference type="EMBL" id="JAH00299.1"/>
    </source>
</evidence>
<organism evidence="1">
    <name type="scientific">Anguilla anguilla</name>
    <name type="common">European freshwater eel</name>
    <name type="synonym">Muraena anguilla</name>
    <dbReference type="NCBI Taxonomy" id="7936"/>
    <lineage>
        <taxon>Eukaryota</taxon>
        <taxon>Metazoa</taxon>
        <taxon>Chordata</taxon>
        <taxon>Craniata</taxon>
        <taxon>Vertebrata</taxon>
        <taxon>Euteleostomi</taxon>
        <taxon>Actinopterygii</taxon>
        <taxon>Neopterygii</taxon>
        <taxon>Teleostei</taxon>
        <taxon>Anguilliformes</taxon>
        <taxon>Anguillidae</taxon>
        <taxon>Anguilla</taxon>
    </lineage>
</organism>
<reference evidence="1" key="1">
    <citation type="submission" date="2014-11" db="EMBL/GenBank/DDBJ databases">
        <authorList>
            <person name="Amaro Gonzalez C."/>
        </authorList>
    </citation>
    <scope>NUCLEOTIDE SEQUENCE</scope>
</reference>
<accession>A0A0E9P714</accession>
<dbReference type="AlphaFoldDB" id="A0A0E9P714"/>
<proteinExistence type="predicted"/>